<dbReference type="PATRIC" id="fig|758793.3.peg.3569"/>
<dbReference type="HOGENOM" id="CLU_1977395_0_0_4"/>
<gene>
    <name evidence="2" type="ORF">BRPE64_BCDS06630</name>
</gene>
<protein>
    <submittedName>
        <fullName evidence="2">Uncharacterized protein</fullName>
    </submittedName>
</protein>
<accession>R4WLI2</accession>
<dbReference type="STRING" id="758793.BRPE64_BCDS06630"/>
<sequence length="126" mass="13341">MHEGFNMNIRFLSVFAVTAIGLTCARSAVAGTSVQVTYVAPAVVYAPPRPVYYYAPPPRPPYYYVPARTVVVAPVAAPVMVNAPPPPPPRPPVVVMAAPVPAYAVAPAVRVTYAQPVYAAPVVVLR</sequence>
<feature type="signal peptide" evidence="1">
    <location>
        <begin position="1"/>
        <end position="30"/>
    </location>
</feature>
<evidence type="ECO:0000313" key="2">
    <source>
        <dbReference type="EMBL" id="BAN25324.1"/>
    </source>
</evidence>
<dbReference type="EMBL" id="AP013059">
    <property type="protein sequence ID" value="BAN25324.1"/>
    <property type="molecule type" value="Genomic_DNA"/>
</dbReference>
<organism evidence="2 3">
    <name type="scientific">Caballeronia insecticola</name>
    <dbReference type="NCBI Taxonomy" id="758793"/>
    <lineage>
        <taxon>Bacteria</taxon>
        <taxon>Pseudomonadati</taxon>
        <taxon>Pseudomonadota</taxon>
        <taxon>Betaproteobacteria</taxon>
        <taxon>Burkholderiales</taxon>
        <taxon>Burkholderiaceae</taxon>
        <taxon>Caballeronia</taxon>
    </lineage>
</organism>
<dbReference type="AlphaFoldDB" id="R4WLI2"/>
<reference evidence="2 3" key="2">
    <citation type="journal article" date="2018" name="Int. J. Syst. Evol. Microbiol.">
        <title>Burkholderia insecticola sp. nov., a gut symbiotic bacterium of the bean bug Riptortus pedestris.</title>
        <authorList>
            <person name="Takeshita K."/>
            <person name="Tamaki H."/>
            <person name="Ohbayashi T."/>
            <person name="Meng X.-Y."/>
            <person name="Sone T."/>
            <person name="Mitani Y."/>
            <person name="Peeters C."/>
            <person name="Kikuchi Y."/>
            <person name="Vandamme P."/>
        </authorList>
    </citation>
    <scope>NUCLEOTIDE SEQUENCE [LARGE SCALE GENOMIC DNA]</scope>
    <source>
        <strain evidence="2">RPE64</strain>
    </source>
</reference>
<evidence type="ECO:0000256" key="1">
    <source>
        <dbReference type="SAM" id="SignalP"/>
    </source>
</evidence>
<keyword evidence="3" id="KW-1185">Reference proteome</keyword>
<proteinExistence type="predicted"/>
<feature type="chain" id="PRO_5004372412" evidence="1">
    <location>
        <begin position="31"/>
        <end position="126"/>
    </location>
</feature>
<dbReference type="KEGG" id="buo:BRPE64_BCDS06630"/>
<reference evidence="2 3" key="1">
    <citation type="journal article" date="2013" name="Genome Announc.">
        <title>Complete Genome Sequence of Burkholderia sp. Strain RPE64, Bacterial Symbiont of the Bean Bug Riptortus pedestris.</title>
        <authorList>
            <person name="Shibata T.F."/>
            <person name="Maeda T."/>
            <person name="Nikoh N."/>
            <person name="Yamaguchi K."/>
            <person name="Oshima K."/>
            <person name="Hattori M."/>
            <person name="Nishiyama T."/>
            <person name="Hasebe M."/>
            <person name="Fukatsu T."/>
            <person name="Kikuchi Y."/>
            <person name="Shigenobu S."/>
        </authorList>
    </citation>
    <scope>NUCLEOTIDE SEQUENCE [LARGE SCALE GENOMIC DNA]</scope>
</reference>
<evidence type="ECO:0000313" key="3">
    <source>
        <dbReference type="Proteomes" id="UP000013966"/>
    </source>
</evidence>
<keyword evidence="1" id="KW-0732">Signal</keyword>
<name>R4WLI2_9BURK</name>
<dbReference type="Proteomes" id="UP000013966">
    <property type="component" value="Chromosome 2"/>
</dbReference>